<dbReference type="Gene3D" id="2.60.40.1220">
    <property type="match status" value="1"/>
</dbReference>
<evidence type="ECO:0000256" key="7">
    <source>
        <dbReference type="ARBA" id="ARBA00023008"/>
    </source>
</evidence>
<dbReference type="GO" id="GO:0046688">
    <property type="term" value="P:response to copper ion"/>
    <property type="evidence" value="ECO:0007669"/>
    <property type="project" value="InterPro"/>
</dbReference>
<dbReference type="GO" id="GO:0042597">
    <property type="term" value="C:periplasmic space"/>
    <property type="evidence" value="ECO:0007669"/>
    <property type="project" value="InterPro"/>
</dbReference>
<dbReference type="PANTHER" id="PTHR34820:SF4">
    <property type="entry name" value="INNER MEMBRANE PROTEIN YEBZ"/>
    <property type="match status" value="1"/>
</dbReference>
<feature type="transmembrane region" description="Helical" evidence="9">
    <location>
        <begin position="313"/>
        <end position="336"/>
    </location>
</feature>
<dbReference type="GO" id="GO:0006825">
    <property type="term" value="P:copper ion transport"/>
    <property type="evidence" value="ECO:0007669"/>
    <property type="project" value="InterPro"/>
</dbReference>
<feature type="transmembrane region" description="Helical" evidence="9">
    <location>
        <begin position="356"/>
        <end position="375"/>
    </location>
</feature>
<evidence type="ECO:0000259" key="11">
    <source>
        <dbReference type="Pfam" id="PF05425"/>
    </source>
</evidence>
<dbReference type="InterPro" id="IPR032694">
    <property type="entry name" value="CopC/D"/>
</dbReference>
<dbReference type="Proteomes" id="UP000030416">
    <property type="component" value="Unassembled WGS sequence"/>
</dbReference>
<reference evidence="12 13" key="1">
    <citation type="submission" date="2014-02" db="EMBL/GenBank/DDBJ databases">
        <title>Draft genome sequence of Lysinibacillus manganicus DSM 26584T.</title>
        <authorList>
            <person name="Zhang F."/>
            <person name="Wang G."/>
            <person name="Zhang L."/>
        </authorList>
    </citation>
    <scope>NUCLEOTIDE SEQUENCE [LARGE SCALE GENOMIC DNA]</scope>
    <source>
        <strain evidence="12 13">DSM 26584</strain>
    </source>
</reference>
<evidence type="ECO:0000256" key="4">
    <source>
        <dbReference type="ARBA" id="ARBA00022723"/>
    </source>
</evidence>
<evidence type="ECO:0000313" key="13">
    <source>
        <dbReference type="Proteomes" id="UP000030416"/>
    </source>
</evidence>
<feature type="transmembrane region" description="Helical" evidence="9">
    <location>
        <begin position="152"/>
        <end position="175"/>
    </location>
</feature>
<evidence type="ECO:0000256" key="5">
    <source>
        <dbReference type="ARBA" id="ARBA00022729"/>
    </source>
</evidence>
<feature type="transmembrane region" description="Helical" evidence="9">
    <location>
        <begin position="221"/>
        <end position="241"/>
    </location>
</feature>
<comment type="caution">
    <text evidence="12">The sequence shown here is derived from an EMBL/GenBank/DDBJ whole genome shotgun (WGS) entry which is preliminary data.</text>
</comment>
<dbReference type="Pfam" id="PF05425">
    <property type="entry name" value="CopD"/>
    <property type="match status" value="1"/>
</dbReference>
<keyword evidence="2" id="KW-1003">Cell membrane</keyword>
<keyword evidence="6 9" id="KW-1133">Transmembrane helix</keyword>
<dbReference type="PANTHER" id="PTHR34820">
    <property type="entry name" value="INNER MEMBRANE PROTEIN YEBZ"/>
    <property type="match status" value="1"/>
</dbReference>
<feature type="transmembrane region" description="Helical" evidence="9">
    <location>
        <begin position="195"/>
        <end position="214"/>
    </location>
</feature>
<sequence>MPNSQHEISPTQIKITFNSEVETNFSIKVIDEENQVVESESPSISDDRKEISIQLPTLLDGVYKIEYYIISSNDGHTIQGSYNILVGKNNEPLLNQGSGNSLSNDTWGSSNVLEIIIYVLKALYYIGLVLVIGWVFWWQTIKNYSIDIRRKYLLWGIVLQMVHLVGLISIILIQVDIFTSKGLFFTPGFPFDTGFGLFWLISLVLSLIGFLCLFKNRWIDLIWISILFICKSINGHASAFSFTELSIILNSIHLIAAAIWAAGLSFIVIFWRKHTLYVKEFLPSFSSNALISFILLVISGSILTIIYSPRFPFILGSWGIILIAKICLVAIVVLIANVIRTRIKGSHLTIGTWIRIDFLFIIVILVIVSVLTYLSPTQ</sequence>
<feature type="transmembrane region" description="Helical" evidence="9">
    <location>
        <begin position="115"/>
        <end position="140"/>
    </location>
</feature>
<dbReference type="SUPFAM" id="SSF81296">
    <property type="entry name" value="E set domains"/>
    <property type="match status" value="1"/>
</dbReference>
<protein>
    <recommendedName>
        <fullName evidence="14">CopC domain-containing protein</fullName>
    </recommendedName>
</protein>
<proteinExistence type="predicted"/>
<evidence type="ECO:0000256" key="6">
    <source>
        <dbReference type="ARBA" id="ARBA00022989"/>
    </source>
</evidence>
<keyword evidence="5" id="KW-0732">Signal</keyword>
<feature type="transmembrane region" description="Helical" evidence="9">
    <location>
        <begin position="289"/>
        <end position="307"/>
    </location>
</feature>
<feature type="domain" description="CopC" evidence="10">
    <location>
        <begin position="4"/>
        <end position="83"/>
    </location>
</feature>
<name>A0A0A3I848_9BACL</name>
<keyword evidence="7" id="KW-0186">Copper</keyword>
<dbReference type="GO" id="GO:0005886">
    <property type="term" value="C:plasma membrane"/>
    <property type="evidence" value="ECO:0007669"/>
    <property type="project" value="UniProtKB-SubCell"/>
</dbReference>
<dbReference type="eggNOG" id="COG1276">
    <property type="taxonomic scope" value="Bacteria"/>
</dbReference>
<dbReference type="AlphaFoldDB" id="A0A0A3I848"/>
<organism evidence="12 13">
    <name type="scientific">Ureibacillus manganicus DSM 26584</name>
    <dbReference type="NCBI Taxonomy" id="1384049"/>
    <lineage>
        <taxon>Bacteria</taxon>
        <taxon>Bacillati</taxon>
        <taxon>Bacillota</taxon>
        <taxon>Bacilli</taxon>
        <taxon>Bacillales</taxon>
        <taxon>Caryophanaceae</taxon>
        <taxon>Ureibacillus</taxon>
    </lineage>
</organism>
<feature type="domain" description="Copper resistance protein D" evidence="11">
    <location>
        <begin position="280"/>
        <end position="371"/>
    </location>
</feature>
<dbReference type="InterPro" id="IPR014756">
    <property type="entry name" value="Ig_E-set"/>
</dbReference>
<dbReference type="OrthoDB" id="2353937at2"/>
<keyword evidence="13" id="KW-1185">Reference proteome</keyword>
<dbReference type="InterPro" id="IPR014755">
    <property type="entry name" value="Cu-Rt/internalin_Ig-like"/>
</dbReference>
<dbReference type="InterPro" id="IPR008457">
    <property type="entry name" value="Cu-R_CopD_dom"/>
</dbReference>
<gene>
    <name evidence="12" type="ORF">CD29_09600</name>
</gene>
<evidence type="ECO:0000313" key="12">
    <source>
        <dbReference type="EMBL" id="KGR78913.1"/>
    </source>
</evidence>
<keyword evidence="4" id="KW-0479">Metal-binding</keyword>
<dbReference type="GO" id="GO:0005507">
    <property type="term" value="F:copper ion binding"/>
    <property type="evidence" value="ECO:0007669"/>
    <property type="project" value="InterPro"/>
</dbReference>
<evidence type="ECO:0000259" key="10">
    <source>
        <dbReference type="Pfam" id="PF04234"/>
    </source>
</evidence>
<evidence type="ECO:0000256" key="1">
    <source>
        <dbReference type="ARBA" id="ARBA00004651"/>
    </source>
</evidence>
<comment type="subcellular location">
    <subcellularLocation>
        <location evidence="1">Cell membrane</location>
        <topology evidence="1">Multi-pass membrane protein</topology>
    </subcellularLocation>
</comment>
<dbReference type="Pfam" id="PF04234">
    <property type="entry name" value="CopC"/>
    <property type="match status" value="1"/>
</dbReference>
<evidence type="ECO:0000256" key="9">
    <source>
        <dbReference type="SAM" id="Phobius"/>
    </source>
</evidence>
<evidence type="ECO:0000256" key="2">
    <source>
        <dbReference type="ARBA" id="ARBA00022475"/>
    </source>
</evidence>
<evidence type="ECO:0000256" key="8">
    <source>
        <dbReference type="ARBA" id="ARBA00023136"/>
    </source>
</evidence>
<evidence type="ECO:0008006" key="14">
    <source>
        <dbReference type="Google" id="ProtNLM"/>
    </source>
</evidence>
<keyword evidence="3 9" id="KW-0812">Transmembrane</keyword>
<keyword evidence="8 9" id="KW-0472">Membrane</keyword>
<accession>A0A0A3I848</accession>
<dbReference type="STRING" id="1384049.CD29_09600"/>
<dbReference type="EMBL" id="JPVN01000009">
    <property type="protein sequence ID" value="KGR78913.1"/>
    <property type="molecule type" value="Genomic_DNA"/>
</dbReference>
<feature type="transmembrane region" description="Helical" evidence="9">
    <location>
        <begin position="247"/>
        <end position="269"/>
    </location>
</feature>
<dbReference type="InterPro" id="IPR007348">
    <property type="entry name" value="CopC_dom"/>
</dbReference>
<evidence type="ECO:0000256" key="3">
    <source>
        <dbReference type="ARBA" id="ARBA00022692"/>
    </source>
</evidence>